<dbReference type="InterPro" id="IPR010989">
    <property type="entry name" value="SNARE"/>
</dbReference>
<evidence type="ECO:0000256" key="2">
    <source>
        <dbReference type="ARBA" id="ARBA00009063"/>
    </source>
</evidence>
<protein>
    <recommendedName>
        <fullName evidence="8">t-SNARE coiled-coil homology domain-containing protein</fullName>
    </recommendedName>
</protein>
<dbReference type="Ensembl" id="ENSFCTT00005064069.1">
    <property type="protein sequence ID" value="ENSFCTP00005046573.1"/>
    <property type="gene ID" value="ENSFCTG00005022402.1"/>
</dbReference>
<feature type="coiled-coil region" evidence="6">
    <location>
        <begin position="157"/>
        <end position="184"/>
    </location>
</feature>
<sequence>MRRASPPTERLGAPTPNPARFNWDSAGGGRDELRGREAVSAHNKDGRGEGGSAGLRGRGLSFYPGVQVLDGDAGHVTGAGEAALSLLAGREPATKAETGGGLGLGRGLCDMSLEDPFFVVRGEVQKAVNTARGLYQRWCELLQEDAAVGREELDWTTNELRNGLRSIEWDLEDLEETIGIVEANPGKFKLPAGDLQERKVFVERMREAVQDMKDHMVSPAAIAFMERNKREMLTGKPAAPKPSSDLLDASMAAATSRYIEEQQATQQLIMDQQNQQLEMVSGSIRVLRHMSGRVGEELDEQGVMLDAFAHEMDHTQSRMDGVLRKMAKVSHMTNGKPRWGGSSGVVGGGRWYLVPPPPVTSDPFAPRPPTVVCHRRAAGGAASGSCPALLPLTPAFPRAPVPLAVGAGRVLPPGRRGSFLESCLEVLIRSQWDPRGPGPEPLPLVLSQVCLGGGRGRGTSHPPLPVSTLVPQSRLLLCLPRVPTWK</sequence>
<dbReference type="CDD" id="cd15851">
    <property type="entry name" value="SNARE_Syntaxin6"/>
    <property type="match status" value="1"/>
</dbReference>
<evidence type="ECO:0000259" key="8">
    <source>
        <dbReference type="PROSITE" id="PS50192"/>
    </source>
</evidence>
<dbReference type="PROSITE" id="PS00914">
    <property type="entry name" value="SYNTAXIN"/>
    <property type="match status" value="1"/>
</dbReference>
<dbReference type="GeneTree" id="ENSGT00940000163101"/>
<dbReference type="Proteomes" id="UP000823872">
    <property type="component" value="Chromosome A2"/>
</dbReference>
<dbReference type="InterPro" id="IPR006012">
    <property type="entry name" value="Syntaxin/epimorphin_CS"/>
</dbReference>
<evidence type="ECO:0000256" key="5">
    <source>
        <dbReference type="ARBA" id="ARBA00023054"/>
    </source>
</evidence>
<comment type="similarity">
    <text evidence="2">Belongs to the syntaxin family.</text>
</comment>
<evidence type="ECO:0000256" key="7">
    <source>
        <dbReference type="SAM" id="MobiDB-lite"/>
    </source>
</evidence>
<reference evidence="9" key="2">
    <citation type="submission" date="2025-08" db="UniProtKB">
        <authorList>
            <consortium name="Ensembl"/>
        </authorList>
    </citation>
    <scope>IDENTIFICATION</scope>
    <source>
        <strain evidence="9">breed Abyssinian</strain>
    </source>
</reference>
<name>A0ABI7ZHD9_FELCA</name>
<feature type="domain" description="T-SNARE coiled-coil homology" evidence="8">
    <location>
        <begin position="267"/>
        <end position="329"/>
    </location>
</feature>
<dbReference type="InterPro" id="IPR000727">
    <property type="entry name" value="T_SNARE_dom"/>
</dbReference>
<dbReference type="Gene3D" id="1.20.58.90">
    <property type="match status" value="1"/>
</dbReference>
<dbReference type="SUPFAM" id="SSF58038">
    <property type="entry name" value="SNARE fusion complex"/>
    <property type="match status" value="1"/>
</dbReference>
<dbReference type="CDD" id="cd21446">
    <property type="entry name" value="SNARE_NTD_STX10"/>
    <property type="match status" value="1"/>
</dbReference>
<feature type="region of interest" description="Disordered" evidence="7">
    <location>
        <begin position="1"/>
        <end position="31"/>
    </location>
</feature>
<dbReference type="SUPFAM" id="SSF47661">
    <property type="entry name" value="t-snare proteins"/>
    <property type="match status" value="1"/>
</dbReference>
<evidence type="ECO:0000256" key="3">
    <source>
        <dbReference type="ARBA" id="ARBA00022927"/>
    </source>
</evidence>
<evidence type="ECO:0000256" key="4">
    <source>
        <dbReference type="ARBA" id="ARBA00023034"/>
    </source>
</evidence>
<dbReference type="SMART" id="SM00397">
    <property type="entry name" value="t_SNARE"/>
    <property type="match status" value="1"/>
</dbReference>
<organism evidence="9 10">
    <name type="scientific">Felis catus</name>
    <name type="common">Cat</name>
    <name type="synonym">Felis silvestris catus</name>
    <dbReference type="NCBI Taxonomy" id="9685"/>
    <lineage>
        <taxon>Eukaryota</taxon>
        <taxon>Metazoa</taxon>
        <taxon>Chordata</taxon>
        <taxon>Craniata</taxon>
        <taxon>Vertebrata</taxon>
        <taxon>Euteleostomi</taxon>
        <taxon>Mammalia</taxon>
        <taxon>Eutheria</taxon>
        <taxon>Laurasiatheria</taxon>
        <taxon>Carnivora</taxon>
        <taxon>Feliformia</taxon>
        <taxon>Felidae</taxon>
        <taxon>Felinae</taxon>
        <taxon>Felis</taxon>
    </lineage>
</organism>
<evidence type="ECO:0000256" key="6">
    <source>
        <dbReference type="SAM" id="Coils"/>
    </source>
</evidence>
<proteinExistence type="inferred from homology"/>
<evidence type="ECO:0000256" key="1">
    <source>
        <dbReference type="ARBA" id="ARBA00004409"/>
    </source>
</evidence>
<keyword evidence="4" id="KW-0333">Golgi apparatus</keyword>
<keyword evidence="3" id="KW-0653">Protein transport</keyword>
<dbReference type="Pfam" id="PF09177">
    <property type="entry name" value="STX6_10_61_N"/>
    <property type="match status" value="1"/>
</dbReference>
<keyword evidence="10" id="KW-1185">Reference proteome</keyword>
<accession>A0ABI7ZHD9</accession>
<evidence type="ECO:0000313" key="9">
    <source>
        <dbReference type="Ensembl" id="ENSFCTP00005046573.1"/>
    </source>
</evidence>
<dbReference type="Gene3D" id="1.20.5.110">
    <property type="match status" value="1"/>
</dbReference>
<comment type="subcellular location">
    <subcellularLocation>
        <location evidence="1">Golgi apparatus membrane</location>
        <topology evidence="1">Single-pass type IV membrane protein</topology>
    </subcellularLocation>
</comment>
<keyword evidence="3" id="KW-0813">Transport</keyword>
<reference evidence="9 10" key="1">
    <citation type="submission" date="2021-02" db="EMBL/GenBank/DDBJ databases">
        <title>Safari Cat Assemblies.</title>
        <authorList>
            <person name="Bredemeyer K.R."/>
            <person name="Murphy W.J."/>
        </authorList>
    </citation>
    <scope>NUCLEOTIDE SEQUENCE [LARGE SCALE GENOMIC DNA]</scope>
</reference>
<keyword evidence="5 6" id="KW-0175">Coiled coil</keyword>
<evidence type="ECO:0000313" key="10">
    <source>
        <dbReference type="Proteomes" id="UP000823872"/>
    </source>
</evidence>
<dbReference type="InterPro" id="IPR015260">
    <property type="entry name" value="Syntaxin-6/10/61_N"/>
</dbReference>
<dbReference type="PROSITE" id="PS50192">
    <property type="entry name" value="T_SNARE"/>
    <property type="match status" value="1"/>
</dbReference>
<reference evidence="9" key="3">
    <citation type="submission" date="2025-09" db="UniProtKB">
        <authorList>
            <consortium name="Ensembl"/>
        </authorList>
    </citation>
    <scope>IDENTIFICATION</scope>
    <source>
        <strain evidence="9">breed Abyssinian</strain>
    </source>
</reference>